<evidence type="ECO:0000313" key="4">
    <source>
        <dbReference type="Proteomes" id="UP000222851"/>
    </source>
</evidence>
<reference evidence="3 4" key="1">
    <citation type="submission" date="2017-09" db="EMBL/GenBank/DDBJ databases">
        <title>Large-scale bioinformatics analysis of Bacillus genomes uncovers conserved roles of natural products in bacterial physiology.</title>
        <authorList>
            <consortium name="Agbiome Team Llc"/>
            <person name="Bleich R.M."/>
            <person name="Grubbs K.J."/>
            <person name="Santa Maria K.C."/>
            <person name="Allen S.E."/>
            <person name="Farag S."/>
            <person name="Shank E.A."/>
            <person name="Bowers A."/>
        </authorList>
    </citation>
    <scope>NUCLEOTIDE SEQUENCE [LARGE SCALE GENOMIC DNA]</scope>
    <source>
        <strain evidence="3 4">AFS081271</strain>
    </source>
</reference>
<feature type="region of interest" description="Disordered" evidence="1">
    <location>
        <begin position="93"/>
        <end position="113"/>
    </location>
</feature>
<proteinExistence type="predicted"/>
<comment type="caution">
    <text evidence="3">The sequence shown here is derived from an EMBL/GenBank/DDBJ whole genome shotgun (WGS) entry which is preliminary data.</text>
</comment>
<name>A0A2B0VUE1_BACAN</name>
<dbReference type="STRING" id="261594.GBAA_2398"/>
<protein>
    <recommendedName>
        <fullName evidence="2">DUF6843 domain-containing protein</fullName>
    </recommendedName>
</protein>
<dbReference type="Pfam" id="PF20862">
    <property type="entry name" value="DUF6843"/>
    <property type="match status" value="1"/>
</dbReference>
<evidence type="ECO:0000256" key="1">
    <source>
        <dbReference type="SAM" id="MobiDB-lite"/>
    </source>
</evidence>
<organism evidence="3 4">
    <name type="scientific">Bacillus anthracis</name>
    <name type="common">anthrax bacterium</name>
    <dbReference type="NCBI Taxonomy" id="1392"/>
    <lineage>
        <taxon>Bacteria</taxon>
        <taxon>Bacillati</taxon>
        <taxon>Bacillota</taxon>
        <taxon>Bacilli</taxon>
        <taxon>Bacillales</taxon>
        <taxon>Bacillaceae</taxon>
        <taxon>Bacillus</taxon>
        <taxon>Bacillus cereus group</taxon>
    </lineage>
</organism>
<evidence type="ECO:0000313" key="3">
    <source>
        <dbReference type="EMBL" id="PFL46222.1"/>
    </source>
</evidence>
<sequence>MVLYNVPGAETLQEEDGFSVVIFSADGTAITATKDMKYGTVNDLYYRVNKEGKRTKLDSSCIRLASTGSRTEDSWEYPLVNLEVTHKSCSQEFSANGREVPENQEHPSEKKMRDLMQRVQEQYMNKVK</sequence>
<dbReference type="AlphaFoldDB" id="A0A2B0VUE1"/>
<gene>
    <name evidence="3" type="ORF">COJ30_31265</name>
</gene>
<dbReference type="Proteomes" id="UP000222851">
    <property type="component" value="Unassembled WGS sequence"/>
</dbReference>
<evidence type="ECO:0000259" key="2">
    <source>
        <dbReference type="Pfam" id="PF20862"/>
    </source>
</evidence>
<dbReference type="InterPro" id="IPR049293">
    <property type="entry name" value="DUF6843"/>
</dbReference>
<feature type="compositionally biased region" description="Basic and acidic residues" evidence="1">
    <location>
        <begin position="99"/>
        <end position="113"/>
    </location>
</feature>
<feature type="domain" description="DUF6843" evidence="2">
    <location>
        <begin position="2"/>
        <end position="93"/>
    </location>
</feature>
<accession>A0A2B0VUE1</accession>
<dbReference type="EMBL" id="NUXH01000235">
    <property type="protein sequence ID" value="PFL46222.1"/>
    <property type="molecule type" value="Genomic_DNA"/>
</dbReference>